<reference evidence="2" key="1">
    <citation type="submission" date="2022-10" db="EMBL/GenBank/DDBJ databases">
        <title>Culturing micro-colonial fungi from biological soil crusts in the Mojave desert and describing Neophaeococcomyces mojavensis, and introducing the new genera and species Taxawa tesnikishii.</title>
        <authorList>
            <person name="Kurbessoian T."/>
            <person name="Stajich J.E."/>
        </authorList>
    </citation>
    <scope>NUCLEOTIDE SEQUENCE</scope>
    <source>
        <strain evidence="2">TK_41</strain>
    </source>
</reference>
<dbReference type="EMBL" id="JAPDRK010000007">
    <property type="protein sequence ID" value="KAJ9610742.1"/>
    <property type="molecule type" value="Genomic_DNA"/>
</dbReference>
<dbReference type="AlphaFoldDB" id="A0AA39CJP0"/>
<feature type="compositionally biased region" description="Low complexity" evidence="1">
    <location>
        <begin position="171"/>
        <end position="186"/>
    </location>
</feature>
<comment type="caution">
    <text evidence="2">The sequence shown here is derived from an EMBL/GenBank/DDBJ whole genome shotgun (WGS) entry which is preliminary data.</text>
</comment>
<feature type="region of interest" description="Disordered" evidence="1">
    <location>
        <begin position="1"/>
        <end position="45"/>
    </location>
</feature>
<feature type="compositionally biased region" description="Basic and acidic residues" evidence="1">
    <location>
        <begin position="152"/>
        <end position="166"/>
    </location>
</feature>
<feature type="region of interest" description="Disordered" evidence="1">
    <location>
        <begin position="152"/>
        <end position="197"/>
    </location>
</feature>
<proteinExistence type="predicted"/>
<gene>
    <name evidence="2" type="ORF">H2200_005519</name>
</gene>
<organism evidence="2 3">
    <name type="scientific">Cladophialophora chaetospira</name>
    <dbReference type="NCBI Taxonomy" id="386627"/>
    <lineage>
        <taxon>Eukaryota</taxon>
        <taxon>Fungi</taxon>
        <taxon>Dikarya</taxon>
        <taxon>Ascomycota</taxon>
        <taxon>Pezizomycotina</taxon>
        <taxon>Eurotiomycetes</taxon>
        <taxon>Chaetothyriomycetidae</taxon>
        <taxon>Chaetothyriales</taxon>
        <taxon>Herpotrichiellaceae</taxon>
        <taxon>Cladophialophora</taxon>
    </lineage>
</organism>
<feature type="region of interest" description="Disordered" evidence="1">
    <location>
        <begin position="242"/>
        <end position="323"/>
    </location>
</feature>
<accession>A0AA39CJP0</accession>
<evidence type="ECO:0000313" key="2">
    <source>
        <dbReference type="EMBL" id="KAJ9610742.1"/>
    </source>
</evidence>
<dbReference type="Proteomes" id="UP001172673">
    <property type="component" value="Unassembled WGS sequence"/>
</dbReference>
<feature type="compositionally biased region" description="Basic and acidic residues" evidence="1">
    <location>
        <begin position="1"/>
        <end position="35"/>
    </location>
</feature>
<keyword evidence="3" id="KW-1185">Reference proteome</keyword>
<evidence type="ECO:0000256" key="1">
    <source>
        <dbReference type="SAM" id="MobiDB-lite"/>
    </source>
</evidence>
<sequence>MADFVHEWSRKETQSKEECDPPEWESHAPRTEDGTRSPPEPAVSRLDTVRDVLIHNILLKSGKLPVPQNNETSTVLQPHRLALLSPMQSLNTHDRQEEILPLRSLSIHPRPKVLGDNTSILVTPLKEMTFGSVSADNNASSAQGIEDANTHLEREGTQSSRQKSDENDLQGDSGADSGDGDSSSLDEFQVASSGEESFMFDSHSPLSFDFETQEDVGVHVSRIAQDLMQEYFSGAGEMVMCTPQSSTESSAPSSSRQMSARASTSSVEQPCSLREAEPRRKRHRAPAEEKEEEGEDEEEGGPNRRRCVGSAKSENPTEDLLACPYAKFDPNRFSERNQDLNEKAYRRCGSA</sequence>
<name>A0AA39CJP0_9EURO</name>
<protein>
    <submittedName>
        <fullName evidence="2">Uncharacterized protein</fullName>
    </submittedName>
</protein>
<feature type="compositionally biased region" description="Acidic residues" evidence="1">
    <location>
        <begin position="289"/>
        <end position="300"/>
    </location>
</feature>
<evidence type="ECO:0000313" key="3">
    <source>
        <dbReference type="Proteomes" id="UP001172673"/>
    </source>
</evidence>
<feature type="compositionally biased region" description="Low complexity" evidence="1">
    <location>
        <begin position="245"/>
        <end position="266"/>
    </location>
</feature>